<keyword evidence="11" id="KW-1185">Reference proteome</keyword>
<feature type="binding site" evidence="7">
    <location>
        <begin position="317"/>
        <end position="320"/>
    </location>
    <ligand>
        <name>GTP</name>
        <dbReference type="ChEBI" id="CHEBI:37565"/>
    </ligand>
</feature>
<dbReference type="InterPro" id="IPR042108">
    <property type="entry name" value="GTPase_HflX_N_sf"/>
</dbReference>
<dbReference type="Gene3D" id="3.40.50.300">
    <property type="entry name" value="P-loop containing nucleotide triphosphate hydrolases"/>
    <property type="match status" value="1"/>
</dbReference>
<keyword evidence="3 6" id="KW-0547">Nucleotide-binding</keyword>
<sequence>MFDLAELAEQAILVHVNFPQEHSNEDLQELTMLVASANVTAMHTVTANRRAPDTRLFVGSGKVQEIKDVVEQFTATVVIFNHILSPSQTRNLEHLLQARVIDRTTLILDIFAQRARTYEGKLQVELAQLQHLASRLVRGWDNAERQKGGIGLRGPGETRLETDRRLLRERVKALLQRLDKIGLQREQGRKSRQRSATPVVSIVGYTNAGKSTLFNRLTSASVYAADQLFATLDPTLRQVKLDNFGPIVLADTVGFIRHLPHNLVAAFKSTLQETRDADLQLHVIDGADPRKDENMASVQQVLKDIDADEVLQLQVFNKVDQMGQSARIEYGDDGLPRAVYLSALTGEGMALLQQAIANLLSTEHVQLRLALPPHCAALRAKFHELQVISAEDFDEQGVCLLDIRLSLAQWARMLKQSDGELENYIVMAPVI</sequence>
<dbReference type="InterPro" id="IPR030394">
    <property type="entry name" value="G_HFLX_dom"/>
</dbReference>
<feature type="binding site" evidence="8">
    <location>
        <position position="231"/>
    </location>
    <ligand>
        <name>Mg(2+)</name>
        <dbReference type="ChEBI" id="CHEBI:18420"/>
    </ligand>
</feature>
<evidence type="ECO:0000256" key="2">
    <source>
        <dbReference type="ARBA" id="ARBA00022723"/>
    </source>
</evidence>
<proteinExistence type="inferred from homology"/>
<dbReference type="Pfam" id="PF13167">
    <property type="entry name" value="GTP-bdg_N"/>
    <property type="match status" value="1"/>
</dbReference>
<dbReference type="PROSITE" id="PS51705">
    <property type="entry name" value="G_HFLX"/>
    <property type="match status" value="1"/>
</dbReference>
<name>A0A285IXR8_9GAMM</name>
<reference evidence="11" key="1">
    <citation type="submission" date="2017-09" db="EMBL/GenBank/DDBJ databases">
        <authorList>
            <person name="Varghese N."/>
            <person name="Submissions S."/>
        </authorList>
    </citation>
    <scope>NUCLEOTIDE SEQUENCE [LARGE SCALE GENOMIC DNA]</scope>
    <source>
        <strain evidence="11">CGMCC 1.12461</strain>
    </source>
</reference>
<dbReference type="GO" id="GO:0005525">
    <property type="term" value="F:GTP binding"/>
    <property type="evidence" value="ECO:0007669"/>
    <property type="project" value="UniProtKB-UniRule"/>
</dbReference>
<protein>
    <recommendedName>
        <fullName evidence="6">GTPase HflX</fullName>
    </recommendedName>
    <alternativeName>
        <fullName evidence="6">GTP-binding protein HflX</fullName>
    </alternativeName>
</protein>
<feature type="domain" description="Hflx-type G" evidence="9">
    <location>
        <begin position="198"/>
        <end position="364"/>
    </location>
</feature>
<dbReference type="Pfam" id="PF01926">
    <property type="entry name" value="MMR_HSR1"/>
    <property type="match status" value="1"/>
</dbReference>
<dbReference type="FunFam" id="3.40.50.11060:FF:000001">
    <property type="entry name" value="GTPase HflX"/>
    <property type="match status" value="1"/>
</dbReference>
<dbReference type="PIRSF" id="PIRSF006809">
    <property type="entry name" value="GTP-binding_hflX_prd"/>
    <property type="match status" value="1"/>
</dbReference>
<dbReference type="HAMAP" id="MF_00900">
    <property type="entry name" value="GTPase_HflX"/>
    <property type="match status" value="1"/>
</dbReference>
<keyword evidence="2 8" id="KW-0479">Metal-binding</keyword>
<evidence type="ECO:0000256" key="5">
    <source>
        <dbReference type="ARBA" id="ARBA00023134"/>
    </source>
</evidence>
<dbReference type="GO" id="GO:0005737">
    <property type="term" value="C:cytoplasm"/>
    <property type="evidence" value="ECO:0007669"/>
    <property type="project" value="UniProtKB-SubCell"/>
</dbReference>
<feature type="binding site" evidence="7">
    <location>
        <begin position="251"/>
        <end position="254"/>
    </location>
    <ligand>
        <name>GTP</name>
        <dbReference type="ChEBI" id="CHEBI:37565"/>
    </ligand>
</feature>
<dbReference type="SUPFAM" id="SSF54980">
    <property type="entry name" value="EF-G C-terminal domain-like"/>
    <property type="match status" value="1"/>
</dbReference>
<feature type="binding site" evidence="8">
    <location>
        <position position="211"/>
    </location>
    <ligand>
        <name>Mg(2+)</name>
        <dbReference type="ChEBI" id="CHEBI:18420"/>
    </ligand>
</feature>
<dbReference type="GO" id="GO:0097216">
    <property type="term" value="F:guanosine tetraphosphate binding"/>
    <property type="evidence" value="ECO:0007669"/>
    <property type="project" value="UniProtKB-ARBA"/>
</dbReference>
<dbReference type="GO" id="GO:0043022">
    <property type="term" value="F:ribosome binding"/>
    <property type="evidence" value="ECO:0007669"/>
    <property type="project" value="TreeGrafter"/>
</dbReference>
<dbReference type="InterPro" id="IPR032305">
    <property type="entry name" value="GTP-bd_M"/>
</dbReference>
<comment type="subunit">
    <text evidence="6">Monomer. Associates with the 50S ribosomal subunit.</text>
</comment>
<dbReference type="CDD" id="cd01878">
    <property type="entry name" value="HflX"/>
    <property type="match status" value="1"/>
</dbReference>
<dbReference type="PANTHER" id="PTHR10229:SF0">
    <property type="entry name" value="GTP-BINDING PROTEIN 6-RELATED"/>
    <property type="match status" value="1"/>
</dbReference>
<feature type="binding site" evidence="7">
    <location>
        <begin position="229"/>
        <end position="233"/>
    </location>
    <ligand>
        <name>GTP</name>
        <dbReference type="ChEBI" id="CHEBI:37565"/>
    </ligand>
</feature>
<dbReference type="PANTHER" id="PTHR10229">
    <property type="entry name" value="GTP-BINDING PROTEIN HFLX"/>
    <property type="match status" value="1"/>
</dbReference>
<comment type="function">
    <text evidence="6">GTPase that associates with the 50S ribosomal subunit and may have a role during protein synthesis or ribosome biogenesis.</text>
</comment>
<dbReference type="GO" id="GO:0046872">
    <property type="term" value="F:metal ion binding"/>
    <property type="evidence" value="ECO:0007669"/>
    <property type="project" value="UniProtKB-KW"/>
</dbReference>
<dbReference type="PRINTS" id="PR00326">
    <property type="entry name" value="GTP1OBG"/>
</dbReference>
<dbReference type="GO" id="GO:0003924">
    <property type="term" value="F:GTPase activity"/>
    <property type="evidence" value="ECO:0007669"/>
    <property type="project" value="UniProtKB-UniRule"/>
</dbReference>
<dbReference type="NCBIfam" id="TIGR03156">
    <property type="entry name" value="GTP_HflX"/>
    <property type="match status" value="1"/>
</dbReference>
<dbReference type="NCBIfam" id="NF008280">
    <property type="entry name" value="PRK11058.1"/>
    <property type="match status" value="1"/>
</dbReference>
<dbReference type="Gene3D" id="3.40.50.11060">
    <property type="entry name" value="GTPase HflX, N-terminal domain"/>
    <property type="match status" value="1"/>
</dbReference>
<feature type="binding site" evidence="7">
    <location>
        <begin position="204"/>
        <end position="211"/>
    </location>
    <ligand>
        <name>GTP</name>
        <dbReference type="ChEBI" id="CHEBI:37565"/>
    </ligand>
</feature>
<dbReference type="Proteomes" id="UP000219353">
    <property type="component" value="Unassembled WGS sequence"/>
</dbReference>
<evidence type="ECO:0000256" key="4">
    <source>
        <dbReference type="ARBA" id="ARBA00022842"/>
    </source>
</evidence>
<dbReference type="InterPro" id="IPR016496">
    <property type="entry name" value="GTPase_HflX"/>
</dbReference>
<evidence type="ECO:0000256" key="6">
    <source>
        <dbReference type="HAMAP-Rule" id="MF_00900"/>
    </source>
</evidence>
<organism evidence="10 11">
    <name type="scientific">Arsukibacterium tuosuense</name>
    <dbReference type="NCBI Taxonomy" id="1323745"/>
    <lineage>
        <taxon>Bacteria</taxon>
        <taxon>Pseudomonadati</taxon>
        <taxon>Pseudomonadota</taxon>
        <taxon>Gammaproteobacteria</taxon>
        <taxon>Chromatiales</taxon>
        <taxon>Chromatiaceae</taxon>
        <taxon>Arsukibacterium</taxon>
    </lineage>
</organism>
<dbReference type="SUPFAM" id="SSF52540">
    <property type="entry name" value="P-loop containing nucleoside triphosphate hydrolases"/>
    <property type="match status" value="1"/>
</dbReference>
<gene>
    <name evidence="6" type="primary">hflX</name>
    <name evidence="10" type="ORF">SAMN06297280_2215</name>
</gene>
<evidence type="ECO:0000259" key="9">
    <source>
        <dbReference type="PROSITE" id="PS51705"/>
    </source>
</evidence>
<evidence type="ECO:0000256" key="7">
    <source>
        <dbReference type="PIRSR" id="PIRSR006809-1"/>
    </source>
</evidence>
<evidence type="ECO:0000256" key="8">
    <source>
        <dbReference type="PIRSR" id="PIRSR006809-2"/>
    </source>
</evidence>
<keyword evidence="1 6" id="KW-0963">Cytoplasm</keyword>
<keyword evidence="5 6" id="KW-0342">GTP-binding</keyword>
<dbReference type="EMBL" id="OBEB01000004">
    <property type="protein sequence ID" value="SNY52774.1"/>
    <property type="molecule type" value="Genomic_DNA"/>
</dbReference>
<dbReference type="InterPro" id="IPR006073">
    <property type="entry name" value="GTP-bd"/>
</dbReference>
<evidence type="ECO:0000256" key="1">
    <source>
        <dbReference type="ARBA" id="ARBA00022490"/>
    </source>
</evidence>
<evidence type="ECO:0000256" key="3">
    <source>
        <dbReference type="ARBA" id="ARBA00022741"/>
    </source>
</evidence>
<evidence type="ECO:0000313" key="11">
    <source>
        <dbReference type="Proteomes" id="UP000219353"/>
    </source>
</evidence>
<keyword evidence="4 8" id="KW-0460">Magnesium</keyword>
<comment type="subcellular location">
    <subcellularLocation>
        <location evidence="6">Cytoplasm</location>
    </subcellularLocation>
    <text evidence="6">May associate with membranes.</text>
</comment>
<dbReference type="Pfam" id="PF16360">
    <property type="entry name" value="GTP-bdg_M"/>
    <property type="match status" value="1"/>
</dbReference>
<accession>A0A285IXR8</accession>
<dbReference type="OrthoDB" id="9812272at2"/>
<evidence type="ECO:0000313" key="10">
    <source>
        <dbReference type="EMBL" id="SNY52774.1"/>
    </source>
</evidence>
<comment type="cofactor">
    <cofactor evidence="8">
        <name>Mg(2+)</name>
        <dbReference type="ChEBI" id="CHEBI:18420"/>
    </cofactor>
</comment>
<feature type="binding site" evidence="7">
    <location>
        <begin position="342"/>
        <end position="344"/>
    </location>
    <ligand>
        <name>GTP</name>
        <dbReference type="ChEBI" id="CHEBI:37565"/>
    </ligand>
</feature>
<dbReference type="AlphaFoldDB" id="A0A285IXR8"/>
<comment type="similarity">
    <text evidence="6">Belongs to the TRAFAC class OBG-HflX-like GTPase superfamily. HflX GTPase family.</text>
</comment>
<dbReference type="FunFam" id="3.40.50.300:FF:000173">
    <property type="entry name" value="GTPase HflX"/>
    <property type="match status" value="1"/>
</dbReference>
<dbReference type="InterPro" id="IPR025121">
    <property type="entry name" value="GTPase_HflX_N"/>
</dbReference>
<dbReference type="Gene3D" id="6.10.250.2860">
    <property type="match status" value="1"/>
</dbReference>
<dbReference type="InterPro" id="IPR027417">
    <property type="entry name" value="P-loop_NTPase"/>
</dbReference>
<dbReference type="InterPro" id="IPR035647">
    <property type="entry name" value="EFG_III/V"/>
</dbReference>
<dbReference type="RefSeq" id="WP_097111451.1">
    <property type="nucleotide sequence ID" value="NZ_OBEB01000004.1"/>
</dbReference>